<keyword evidence="11" id="KW-0407">Ion channel</keyword>
<dbReference type="GO" id="GO:0001508">
    <property type="term" value="P:action potential"/>
    <property type="evidence" value="ECO:0007669"/>
    <property type="project" value="TreeGrafter"/>
</dbReference>
<dbReference type="Gene3D" id="1.20.5.110">
    <property type="match status" value="1"/>
</dbReference>
<dbReference type="EMBL" id="LMVM01000001">
    <property type="protein sequence ID" value="PAV05887.1"/>
    <property type="molecule type" value="Genomic_DNA"/>
</dbReference>
<evidence type="ECO:0000256" key="3">
    <source>
        <dbReference type="ARBA" id="ARBA00022538"/>
    </source>
</evidence>
<feature type="transmembrane region" description="Helical" evidence="12">
    <location>
        <begin position="138"/>
        <end position="159"/>
    </location>
</feature>
<dbReference type="GO" id="GO:0005249">
    <property type="term" value="F:voltage-gated potassium channel activity"/>
    <property type="evidence" value="ECO:0007669"/>
    <property type="project" value="InterPro"/>
</dbReference>
<keyword evidence="7" id="KW-0630">Potassium</keyword>
<dbReference type="Proteomes" id="UP000217784">
    <property type="component" value="Unassembled WGS sequence"/>
</dbReference>
<reference evidence="14 15" key="1">
    <citation type="journal article" date="2017" name="BMC Genomics">
        <title>Genomic analysis of methanogenic archaea reveals a shift towards energy conservation.</title>
        <authorList>
            <person name="Gilmore S.P."/>
            <person name="Henske J.K."/>
            <person name="Sexton J.A."/>
            <person name="Solomon K.V."/>
            <person name="Seppala S."/>
            <person name="Yoo J.I."/>
            <person name="Huyett L.M."/>
            <person name="Pressman A."/>
            <person name="Cogan J.Z."/>
            <person name="Kivenson V."/>
            <person name="Peng X."/>
            <person name="Tan Y."/>
            <person name="Valentine D.L."/>
            <person name="O'Malley M.A."/>
        </authorList>
    </citation>
    <scope>NUCLEOTIDE SEQUENCE [LARGE SCALE GENOMIC DNA]</scope>
    <source>
        <strain evidence="14 15">M.o.H.</strain>
    </source>
</reference>
<evidence type="ECO:0000256" key="9">
    <source>
        <dbReference type="ARBA" id="ARBA00023065"/>
    </source>
</evidence>
<dbReference type="PANTHER" id="PTHR11537">
    <property type="entry name" value="VOLTAGE-GATED POTASSIUM CHANNEL"/>
    <property type="match status" value="1"/>
</dbReference>
<feature type="transmembrane region" description="Helical" evidence="12">
    <location>
        <begin position="49"/>
        <end position="66"/>
    </location>
</feature>
<accession>A0A2A2H920</accession>
<feature type="domain" description="Ion transport" evidence="13">
    <location>
        <begin position="19"/>
        <end position="217"/>
    </location>
</feature>
<feature type="transmembrane region" description="Helical" evidence="12">
    <location>
        <begin position="82"/>
        <end position="101"/>
    </location>
</feature>
<evidence type="ECO:0000256" key="12">
    <source>
        <dbReference type="SAM" id="Phobius"/>
    </source>
</evidence>
<feature type="transmembrane region" description="Helical" evidence="12">
    <location>
        <begin position="198"/>
        <end position="223"/>
    </location>
</feature>
<keyword evidence="9" id="KW-0406">Ion transport</keyword>
<comment type="subcellular location">
    <subcellularLocation>
        <location evidence="1">Membrane</location>
        <topology evidence="1">Multi-pass membrane protein</topology>
    </subcellularLocation>
</comment>
<evidence type="ECO:0000256" key="6">
    <source>
        <dbReference type="ARBA" id="ARBA00022882"/>
    </source>
</evidence>
<evidence type="ECO:0000256" key="7">
    <source>
        <dbReference type="ARBA" id="ARBA00022958"/>
    </source>
</evidence>
<feature type="transmembrane region" description="Helical" evidence="12">
    <location>
        <begin position="107"/>
        <end position="126"/>
    </location>
</feature>
<protein>
    <recommendedName>
        <fullName evidence="13">Ion transport domain-containing protein</fullName>
    </recommendedName>
</protein>
<evidence type="ECO:0000256" key="4">
    <source>
        <dbReference type="ARBA" id="ARBA00022692"/>
    </source>
</evidence>
<keyword evidence="5" id="KW-0631">Potassium channel</keyword>
<proteinExistence type="predicted"/>
<evidence type="ECO:0000256" key="11">
    <source>
        <dbReference type="ARBA" id="ARBA00023303"/>
    </source>
</evidence>
<evidence type="ECO:0000256" key="10">
    <source>
        <dbReference type="ARBA" id="ARBA00023136"/>
    </source>
</evidence>
<keyword evidence="15" id="KW-1185">Reference proteome</keyword>
<dbReference type="Pfam" id="PF00520">
    <property type="entry name" value="Ion_trans"/>
    <property type="match status" value="1"/>
</dbReference>
<evidence type="ECO:0000256" key="1">
    <source>
        <dbReference type="ARBA" id="ARBA00004141"/>
    </source>
</evidence>
<comment type="caution">
    <text evidence="14">The sequence shown here is derived from an EMBL/GenBank/DDBJ whole genome shotgun (WGS) entry which is preliminary data.</text>
</comment>
<evidence type="ECO:0000256" key="5">
    <source>
        <dbReference type="ARBA" id="ARBA00022826"/>
    </source>
</evidence>
<dbReference type="GO" id="GO:0008076">
    <property type="term" value="C:voltage-gated potassium channel complex"/>
    <property type="evidence" value="ECO:0007669"/>
    <property type="project" value="InterPro"/>
</dbReference>
<sequence>MSENNIKSQLNINFKVIADFIIICLIISDTFLLILSDFSNLSTNLTEDIIYFDLMVCFVLFCEFMFRLKNAENKKEFFKDKWVWLDIIAMIPLNFFAFRLFRFARLVRVLRLLMLLRFFALFRKSFTKFNKFIKESHLDWSFGVLIFSIFAGTIIYCIVEFGNKANTYDIWESFSYVTQNIINAGAVDVTPHTLIGKVLGIVLMVTGAIFFGMFTASLATWLVTKSKNEQDAKEESELNELKELVIGMQSEIKELKDLIKKNK</sequence>
<evidence type="ECO:0000313" key="15">
    <source>
        <dbReference type="Proteomes" id="UP000217784"/>
    </source>
</evidence>
<dbReference type="RefSeq" id="WP_069584383.1">
    <property type="nucleotide sequence ID" value="NZ_LMVM01000001.1"/>
</dbReference>
<keyword evidence="4 12" id="KW-0812">Transmembrane</keyword>
<evidence type="ECO:0000256" key="2">
    <source>
        <dbReference type="ARBA" id="ARBA00022448"/>
    </source>
</evidence>
<dbReference type="PANTHER" id="PTHR11537:SF254">
    <property type="entry name" value="POTASSIUM VOLTAGE-GATED CHANNEL PROTEIN SHAB"/>
    <property type="match status" value="1"/>
</dbReference>
<keyword evidence="10 12" id="KW-0472">Membrane</keyword>
<dbReference type="OrthoDB" id="71585at2157"/>
<evidence type="ECO:0000256" key="8">
    <source>
        <dbReference type="ARBA" id="ARBA00022989"/>
    </source>
</evidence>
<keyword evidence="2" id="KW-0813">Transport</keyword>
<keyword evidence="8 12" id="KW-1133">Transmembrane helix</keyword>
<dbReference type="SUPFAM" id="SSF81324">
    <property type="entry name" value="Voltage-gated potassium channels"/>
    <property type="match status" value="1"/>
</dbReference>
<keyword evidence="6" id="KW-0851">Voltage-gated channel</keyword>
<dbReference type="InterPro" id="IPR028325">
    <property type="entry name" value="VG_K_chnl"/>
</dbReference>
<organism evidence="14 15">
    <name type="scientific">Methanobacterium bryantii</name>
    <dbReference type="NCBI Taxonomy" id="2161"/>
    <lineage>
        <taxon>Archaea</taxon>
        <taxon>Methanobacteriati</taxon>
        <taxon>Methanobacteriota</taxon>
        <taxon>Methanomada group</taxon>
        <taxon>Methanobacteria</taxon>
        <taxon>Methanobacteriales</taxon>
        <taxon>Methanobacteriaceae</taxon>
        <taxon>Methanobacterium</taxon>
    </lineage>
</organism>
<evidence type="ECO:0000259" key="13">
    <source>
        <dbReference type="Pfam" id="PF00520"/>
    </source>
</evidence>
<keyword evidence="3" id="KW-0633">Potassium transport</keyword>
<feature type="transmembrane region" description="Helical" evidence="12">
    <location>
        <begin position="12"/>
        <end position="34"/>
    </location>
</feature>
<name>A0A2A2H920_METBR</name>
<gene>
    <name evidence="14" type="ORF">ASJ80_13570</name>
</gene>
<dbReference type="Gene3D" id="1.20.120.350">
    <property type="entry name" value="Voltage-gated potassium channels. Chain C"/>
    <property type="match status" value="1"/>
</dbReference>
<dbReference type="InterPro" id="IPR005821">
    <property type="entry name" value="Ion_trans_dom"/>
</dbReference>
<dbReference type="InterPro" id="IPR027359">
    <property type="entry name" value="Volt_channel_dom_sf"/>
</dbReference>
<dbReference type="AlphaFoldDB" id="A0A2A2H920"/>
<evidence type="ECO:0000313" key="14">
    <source>
        <dbReference type="EMBL" id="PAV05887.1"/>
    </source>
</evidence>